<reference evidence="1 2" key="1">
    <citation type="submission" date="2019-02" db="EMBL/GenBank/DDBJ databases">
        <title>Deep-cultivation of Planctomycetes and their phenomic and genomic characterization uncovers novel biology.</title>
        <authorList>
            <person name="Wiegand S."/>
            <person name="Jogler M."/>
            <person name="Boedeker C."/>
            <person name="Pinto D."/>
            <person name="Vollmers J."/>
            <person name="Rivas-Marin E."/>
            <person name="Kohn T."/>
            <person name="Peeters S.H."/>
            <person name="Heuer A."/>
            <person name="Rast P."/>
            <person name="Oberbeckmann S."/>
            <person name="Bunk B."/>
            <person name="Jeske O."/>
            <person name="Meyerdierks A."/>
            <person name="Storesund J.E."/>
            <person name="Kallscheuer N."/>
            <person name="Luecker S."/>
            <person name="Lage O.M."/>
            <person name="Pohl T."/>
            <person name="Merkel B.J."/>
            <person name="Hornburger P."/>
            <person name="Mueller R.-W."/>
            <person name="Bruemmer F."/>
            <person name="Labrenz M."/>
            <person name="Spormann A.M."/>
            <person name="Op den Camp H."/>
            <person name="Overmann J."/>
            <person name="Amann R."/>
            <person name="Jetten M.S.M."/>
            <person name="Mascher T."/>
            <person name="Medema M.H."/>
            <person name="Devos D.P."/>
            <person name="Kaster A.-K."/>
            <person name="Ovreas L."/>
            <person name="Rohde M."/>
            <person name="Galperin M.Y."/>
            <person name="Jogler C."/>
        </authorList>
    </citation>
    <scope>NUCLEOTIDE SEQUENCE [LARGE SCALE GENOMIC DNA]</scope>
    <source>
        <strain evidence="1 2">Pla85_3_4</strain>
    </source>
</reference>
<sequence>MPKILVVDDVPDNVKLLTHELWDEWHSIRVTLYSLPGWWL</sequence>
<gene>
    <name evidence="1" type="ORF">Pla8534_37640</name>
</gene>
<dbReference type="AlphaFoldDB" id="A0A518DVT0"/>
<dbReference type="EMBL" id="CP036433">
    <property type="protein sequence ID" value="QDU95945.1"/>
    <property type="molecule type" value="Genomic_DNA"/>
</dbReference>
<accession>A0A518DVT0</accession>
<keyword evidence="2" id="KW-1185">Reference proteome</keyword>
<name>A0A518DVT0_9BACT</name>
<evidence type="ECO:0000313" key="2">
    <source>
        <dbReference type="Proteomes" id="UP000317648"/>
    </source>
</evidence>
<dbReference type="Proteomes" id="UP000317648">
    <property type="component" value="Chromosome"/>
</dbReference>
<proteinExistence type="predicted"/>
<dbReference type="KEGG" id="lcre:Pla8534_37640"/>
<protein>
    <submittedName>
        <fullName evidence="1">Uncharacterized protein</fullName>
    </submittedName>
</protein>
<organism evidence="1 2">
    <name type="scientific">Lignipirellula cremea</name>
    <dbReference type="NCBI Taxonomy" id="2528010"/>
    <lineage>
        <taxon>Bacteria</taxon>
        <taxon>Pseudomonadati</taxon>
        <taxon>Planctomycetota</taxon>
        <taxon>Planctomycetia</taxon>
        <taxon>Pirellulales</taxon>
        <taxon>Pirellulaceae</taxon>
        <taxon>Lignipirellula</taxon>
    </lineage>
</organism>
<evidence type="ECO:0000313" key="1">
    <source>
        <dbReference type="EMBL" id="QDU95945.1"/>
    </source>
</evidence>